<dbReference type="InterPro" id="IPR029083">
    <property type="entry name" value="Imm32"/>
</dbReference>
<evidence type="ECO:0000313" key="1">
    <source>
        <dbReference type="EMBL" id="GAC42104.1"/>
    </source>
</evidence>
<dbReference type="Proteomes" id="UP000029453">
    <property type="component" value="Unassembled WGS sequence"/>
</dbReference>
<proteinExistence type="predicted"/>
<dbReference type="OrthoDB" id="3035695at2"/>
<sequence>MKNRWVTFEYNDRDEKIEIHANELGLKFLISQLEKLLIEKSDLHLMTPSWGGDELSEEKQCETNKLISHVKIFHWE</sequence>
<gene>
    <name evidence="1" type="ORF">PPOP_1461</name>
</gene>
<reference evidence="1 2" key="1">
    <citation type="submission" date="2012-10" db="EMBL/GenBank/DDBJ databases">
        <title>Draft Genome Sequence of Paenibacillus popilliae ATCC 14706T.</title>
        <authorList>
            <person name="Iiyama K."/>
            <person name="Mori K."/>
            <person name="Mon H."/>
            <person name="Chieda Y."/>
            <person name="Lee J.M."/>
            <person name="Kusakabe T."/>
            <person name="Tashiro K."/>
            <person name="Asano S."/>
            <person name="Yasunaga-Aoki C."/>
            <person name="Shimizu S."/>
        </authorList>
    </citation>
    <scope>NUCLEOTIDE SEQUENCE [LARGE SCALE GENOMIC DNA]</scope>
    <source>
        <strain evidence="1 2">ATCC 14706</strain>
    </source>
</reference>
<dbReference type="EMBL" id="BALG01000072">
    <property type="protein sequence ID" value="GAC42104.1"/>
    <property type="molecule type" value="Genomic_DNA"/>
</dbReference>
<protein>
    <submittedName>
        <fullName evidence="1">N-methylhydantoinase A/acetone carboxylase</fullName>
    </submittedName>
</protein>
<dbReference type="RefSeq" id="WP_006285504.1">
    <property type="nucleotide sequence ID" value="NZ_BALG01000072.1"/>
</dbReference>
<organism evidence="1 2">
    <name type="scientific">Paenibacillus popilliae ATCC 14706</name>
    <dbReference type="NCBI Taxonomy" id="1212764"/>
    <lineage>
        <taxon>Bacteria</taxon>
        <taxon>Bacillati</taxon>
        <taxon>Bacillota</taxon>
        <taxon>Bacilli</taxon>
        <taxon>Bacillales</taxon>
        <taxon>Paenibacillaceae</taxon>
        <taxon>Paenibacillus</taxon>
    </lineage>
</organism>
<comment type="caution">
    <text evidence="1">The sequence shown here is derived from an EMBL/GenBank/DDBJ whole genome shotgun (WGS) entry which is preliminary data.</text>
</comment>
<dbReference type="Pfam" id="PF15566">
    <property type="entry name" value="Imm32"/>
    <property type="match status" value="1"/>
</dbReference>
<name>M9M070_PAEPP</name>
<keyword evidence="2" id="KW-1185">Reference proteome</keyword>
<accession>M9M070</accession>
<dbReference type="AlphaFoldDB" id="M9M070"/>
<evidence type="ECO:0000313" key="2">
    <source>
        <dbReference type="Proteomes" id="UP000029453"/>
    </source>
</evidence>